<proteinExistence type="predicted"/>
<evidence type="ECO:0000313" key="1">
    <source>
        <dbReference type="EMBL" id="JAE32372.1"/>
    </source>
</evidence>
<reference evidence="1" key="1">
    <citation type="submission" date="2014-09" db="EMBL/GenBank/DDBJ databases">
        <authorList>
            <person name="Magalhaes I.L.F."/>
            <person name="Oliveira U."/>
            <person name="Santos F.R."/>
            <person name="Vidigal T.H.D.A."/>
            <person name="Brescovit A.D."/>
            <person name="Santos A.J."/>
        </authorList>
    </citation>
    <scope>NUCLEOTIDE SEQUENCE</scope>
    <source>
        <tissue evidence="1">Shoot tissue taken approximately 20 cm above the soil surface</tissue>
    </source>
</reference>
<dbReference type="EMBL" id="GBRH01165524">
    <property type="protein sequence ID" value="JAE32372.1"/>
    <property type="molecule type" value="Transcribed_RNA"/>
</dbReference>
<reference evidence="1" key="2">
    <citation type="journal article" date="2015" name="Data Brief">
        <title>Shoot transcriptome of the giant reed, Arundo donax.</title>
        <authorList>
            <person name="Barrero R.A."/>
            <person name="Guerrero F.D."/>
            <person name="Moolhuijzen P."/>
            <person name="Goolsby J.A."/>
            <person name="Tidwell J."/>
            <person name="Bellgard S.E."/>
            <person name="Bellgard M.I."/>
        </authorList>
    </citation>
    <scope>NUCLEOTIDE SEQUENCE</scope>
    <source>
        <tissue evidence="1">Shoot tissue taken approximately 20 cm above the soil surface</tissue>
    </source>
</reference>
<accession>A0A0A9H6J8</accession>
<dbReference type="AlphaFoldDB" id="A0A0A9H6J8"/>
<protein>
    <submittedName>
        <fullName evidence="1">Uncharacterized protein</fullName>
    </submittedName>
</protein>
<organism evidence="1">
    <name type="scientific">Arundo donax</name>
    <name type="common">Giant reed</name>
    <name type="synonym">Donax arundinaceus</name>
    <dbReference type="NCBI Taxonomy" id="35708"/>
    <lineage>
        <taxon>Eukaryota</taxon>
        <taxon>Viridiplantae</taxon>
        <taxon>Streptophyta</taxon>
        <taxon>Embryophyta</taxon>
        <taxon>Tracheophyta</taxon>
        <taxon>Spermatophyta</taxon>
        <taxon>Magnoliopsida</taxon>
        <taxon>Liliopsida</taxon>
        <taxon>Poales</taxon>
        <taxon>Poaceae</taxon>
        <taxon>PACMAD clade</taxon>
        <taxon>Arundinoideae</taxon>
        <taxon>Arundineae</taxon>
        <taxon>Arundo</taxon>
    </lineage>
</organism>
<sequence>MTVGSTYPNINEFKFWLSMQSSISLNITLKRVNQRKLRPIVQGKLKIIVPGEYMLPNPDDYCPFCLHHT</sequence>
<name>A0A0A9H6J8_ARUDO</name>